<evidence type="ECO:0000256" key="6">
    <source>
        <dbReference type="PROSITE-ProRule" id="PRU10060"/>
    </source>
</evidence>
<sequence length="587" mass="64311">MILKKTPTLNRMAVALSLSLPFIFTAGAGAAPKADADIRLNQVGYYTGARKVAVVVNNKNTETATGWQVLRASDRRPVLSGKMGAPAQWEESGETGRQADFSALDVPGQYVLALNDKNSSESFPFKISADTYADAAKASMRAFYFQRCSYELSKEFAGKWARPAGHPDTAASFHRSSGRDTAAKASSPGGWYDAGDFGKYIVNSGISVGTLLAFYENFPAYFPDKSLNIPESGNNRPDILDEAKFNLDWMKTMQDSDGGVFFKLTTLSFPGYIMPHEDKGERFIIGKSTTSALNFAAAMAMAGRAYAPFDKAYADDCIARAKRAWDWAAKNPNVPYRNPEDVRTGEYKDDKFEDEFTWAAVELLISTKEKRFADFLKGKDIAYTAEPSWQYVHSLSALSLATANVKNILPASSIDSVRASIVRAADKWMGEMDKHLYRIPNANFVWGSNSNFANMGVAMIYAYKITKDKKYLLAAAEIADYLMGKNAVGLSFVTGIGARAAGYPHHRQTVAAQKADPEIGVIPGFLVGGPNKGQQDKQHEVTYKSTLPAKSYEDVYKSYASNEVAINWNAPAVFLFGAVDALMKSLK</sequence>
<dbReference type="SUPFAM" id="SSF81296">
    <property type="entry name" value="E set domains"/>
    <property type="match status" value="1"/>
</dbReference>
<dbReference type="InterPro" id="IPR014756">
    <property type="entry name" value="Ig_E-set"/>
</dbReference>
<dbReference type="EMBL" id="JQ844283">
    <property type="protein sequence ID" value="AGS54245.1"/>
    <property type="molecule type" value="Genomic_DNA"/>
</dbReference>
<dbReference type="InterPro" id="IPR001701">
    <property type="entry name" value="Glyco_hydro_9"/>
</dbReference>
<evidence type="ECO:0000256" key="4">
    <source>
        <dbReference type="ARBA" id="ARBA00023295"/>
    </source>
</evidence>
<dbReference type="InterPro" id="IPR013783">
    <property type="entry name" value="Ig-like_fold"/>
</dbReference>
<dbReference type="Pfam" id="PF02927">
    <property type="entry name" value="CelD_N"/>
    <property type="match status" value="1"/>
</dbReference>
<evidence type="ECO:0000259" key="9">
    <source>
        <dbReference type="Pfam" id="PF02927"/>
    </source>
</evidence>
<comment type="similarity">
    <text evidence="1 6 7">Belongs to the glycosyl hydrolase 9 (cellulase E) family.</text>
</comment>
<dbReference type="PANTHER" id="PTHR22298">
    <property type="entry name" value="ENDO-1,4-BETA-GLUCANASE"/>
    <property type="match status" value="1"/>
</dbReference>
<feature type="chain" id="PRO_5033100017" description="Endoglucanase" evidence="7">
    <location>
        <begin position="31"/>
        <end position="587"/>
    </location>
</feature>
<reference evidence="10" key="1">
    <citation type="submission" date="2012-03" db="EMBL/GenBank/DDBJ databases">
        <title>Functional metagenomics reveals considerable lignocellulase gene clusters in the gut microbiome of a wood-feeding higher termite.</title>
        <authorList>
            <person name="Liu N."/>
        </authorList>
    </citation>
    <scope>NUCLEOTIDE SEQUENCE</scope>
</reference>
<evidence type="ECO:0000256" key="1">
    <source>
        <dbReference type="ARBA" id="ARBA00007072"/>
    </source>
</evidence>
<evidence type="ECO:0000256" key="7">
    <source>
        <dbReference type="RuleBase" id="RU361166"/>
    </source>
</evidence>
<dbReference type="Pfam" id="PF00759">
    <property type="entry name" value="Glyco_hydro_9"/>
    <property type="match status" value="1"/>
</dbReference>
<dbReference type="GO" id="GO:0008810">
    <property type="term" value="F:cellulase activity"/>
    <property type="evidence" value="ECO:0007669"/>
    <property type="project" value="UniProtKB-EC"/>
</dbReference>
<dbReference type="InterPro" id="IPR033126">
    <property type="entry name" value="Glyco_hydro_9_Asp/Glu_AS"/>
</dbReference>
<organism evidence="10">
    <name type="scientific">uncultured bacterium contig00166</name>
    <dbReference type="NCBI Taxonomy" id="1181595"/>
    <lineage>
        <taxon>Bacteria</taxon>
        <taxon>environmental samples</taxon>
    </lineage>
</organism>
<dbReference type="InterPro" id="IPR008928">
    <property type="entry name" value="6-hairpin_glycosidase_sf"/>
</dbReference>
<keyword evidence="5 6" id="KW-0624">Polysaccharide degradation</keyword>
<dbReference type="CDD" id="cd02850">
    <property type="entry name" value="E_set_Cellulase_N"/>
    <property type="match status" value="1"/>
</dbReference>
<feature type="domain" description="Cellulase Ig-like" evidence="9">
    <location>
        <begin position="35"/>
        <end position="118"/>
    </location>
</feature>
<feature type="signal peptide" evidence="7">
    <location>
        <begin position="1"/>
        <end position="30"/>
    </location>
</feature>
<name>A0A806K2X1_9BACT</name>
<dbReference type="GO" id="GO:0030245">
    <property type="term" value="P:cellulose catabolic process"/>
    <property type="evidence" value="ECO:0007669"/>
    <property type="project" value="UniProtKB-KW"/>
</dbReference>
<dbReference type="SUPFAM" id="SSF48208">
    <property type="entry name" value="Six-hairpin glycosidases"/>
    <property type="match status" value="1"/>
</dbReference>
<evidence type="ECO:0000256" key="3">
    <source>
        <dbReference type="ARBA" id="ARBA00023277"/>
    </source>
</evidence>
<comment type="catalytic activity">
    <reaction evidence="7">
        <text>Endohydrolysis of (1-&gt;4)-beta-D-glucosidic linkages in cellulose, lichenin and cereal beta-D-glucans.</text>
        <dbReference type="EC" id="3.2.1.4"/>
    </reaction>
</comment>
<dbReference type="EC" id="3.2.1.4" evidence="7"/>
<evidence type="ECO:0000256" key="2">
    <source>
        <dbReference type="ARBA" id="ARBA00022801"/>
    </source>
</evidence>
<dbReference type="Gene3D" id="1.50.10.10">
    <property type="match status" value="1"/>
</dbReference>
<dbReference type="AlphaFoldDB" id="A0A806K2X1"/>
<proteinExistence type="inferred from homology"/>
<keyword evidence="7" id="KW-0136">Cellulose degradation</keyword>
<keyword evidence="7" id="KW-0732">Signal</keyword>
<feature type="active site" evidence="6">
    <location>
        <position position="554"/>
    </location>
</feature>
<keyword evidence="4 6" id="KW-0326">Glycosidase</keyword>
<protein>
    <recommendedName>
        <fullName evidence="7">Endoglucanase</fullName>
        <ecNumber evidence="7">3.2.1.4</ecNumber>
    </recommendedName>
</protein>
<dbReference type="InterPro" id="IPR004197">
    <property type="entry name" value="Cellulase_Ig-like"/>
</dbReference>
<feature type="active site" evidence="6">
    <location>
        <position position="563"/>
    </location>
</feature>
<evidence type="ECO:0000259" key="8">
    <source>
        <dbReference type="Pfam" id="PF00759"/>
    </source>
</evidence>
<evidence type="ECO:0000313" key="10">
    <source>
        <dbReference type="EMBL" id="AGS54245.1"/>
    </source>
</evidence>
<feature type="domain" description="Glycoside hydrolase family 9" evidence="8">
    <location>
        <begin position="132"/>
        <end position="575"/>
    </location>
</feature>
<keyword evidence="3 6" id="KW-0119">Carbohydrate metabolism</keyword>
<dbReference type="InterPro" id="IPR012341">
    <property type="entry name" value="6hp_glycosidase-like_sf"/>
</dbReference>
<keyword evidence="2 6" id="KW-0378">Hydrolase</keyword>
<dbReference type="PROSITE" id="PS00698">
    <property type="entry name" value="GH9_3"/>
    <property type="match status" value="1"/>
</dbReference>
<evidence type="ECO:0000256" key="5">
    <source>
        <dbReference type="ARBA" id="ARBA00023326"/>
    </source>
</evidence>
<dbReference type="Gene3D" id="2.60.40.10">
    <property type="entry name" value="Immunoglobulins"/>
    <property type="match status" value="1"/>
</dbReference>
<accession>A0A806K2X1</accession>